<dbReference type="WBParaSite" id="SSLN_0001157701-mRNA-1">
    <property type="protein sequence ID" value="SSLN_0001157701-mRNA-1"/>
    <property type="gene ID" value="SSLN_0001157701"/>
</dbReference>
<evidence type="ECO:0000313" key="1">
    <source>
        <dbReference type="EMBL" id="VDL97535.1"/>
    </source>
</evidence>
<dbReference type="AlphaFoldDB" id="A0A183T3V2"/>
<gene>
    <name evidence="1" type="ORF">SSLN_LOCUS11150</name>
</gene>
<dbReference type="Proteomes" id="UP000275846">
    <property type="component" value="Unassembled WGS sequence"/>
</dbReference>
<protein>
    <submittedName>
        <fullName evidence="3">tRNA_edit domain-containing protein</fullName>
    </submittedName>
</protein>
<proteinExistence type="predicted"/>
<sequence length="135" mass="14855">MLALEAGKITLEEALQMLRFPPQNVVEVACVDELPFIIHADDVIKTSATAANPLCVKTQVSAVTLRTPNLPPSHPSSLPPYLPPMSRKRLYMVLAGCRNAHTNDTLSELLTNLGQLCFPCGWMLLIRIISFELDS</sequence>
<organism evidence="3">
    <name type="scientific">Schistocephalus solidus</name>
    <name type="common">Tapeworm</name>
    <dbReference type="NCBI Taxonomy" id="70667"/>
    <lineage>
        <taxon>Eukaryota</taxon>
        <taxon>Metazoa</taxon>
        <taxon>Spiralia</taxon>
        <taxon>Lophotrochozoa</taxon>
        <taxon>Platyhelminthes</taxon>
        <taxon>Cestoda</taxon>
        <taxon>Eucestoda</taxon>
        <taxon>Diphyllobothriidea</taxon>
        <taxon>Diphyllobothriidae</taxon>
        <taxon>Schistocephalus</taxon>
    </lineage>
</organism>
<keyword evidence="2" id="KW-1185">Reference proteome</keyword>
<evidence type="ECO:0000313" key="3">
    <source>
        <dbReference type="WBParaSite" id="SSLN_0001157701-mRNA-1"/>
    </source>
</evidence>
<evidence type="ECO:0000313" key="2">
    <source>
        <dbReference type="Proteomes" id="UP000275846"/>
    </source>
</evidence>
<reference evidence="3" key="1">
    <citation type="submission" date="2016-06" db="UniProtKB">
        <authorList>
            <consortium name="WormBaseParasite"/>
        </authorList>
    </citation>
    <scope>IDENTIFICATION</scope>
</reference>
<dbReference type="EMBL" id="UYSU01036330">
    <property type="protein sequence ID" value="VDL97535.1"/>
    <property type="molecule type" value="Genomic_DNA"/>
</dbReference>
<name>A0A183T3V2_SCHSO</name>
<accession>A0A183T3V2</accession>
<reference evidence="1 2" key="2">
    <citation type="submission" date="2018-11" db="EMBL/GenBank/DDBJ databases">
        <authorList>
            <consortium name="Pathogen Informatics"/>
        </authorList>
    </citation>
    <scope>NUCLEOTIDE SEQUENCE [LARGE SCALE GENOMIC DNA]</scope>
    <source>
        <strain evidence="1 2">NST_G2</strain>
    </source>
</reference>